<dbReference type="PANTHER" id="PTHR46430">
    <property type="entry name" value="PROTEIN SKT5-RELATED"/>
    <property type="match status" value="1"/>
</dbReference>
<sequence length="838" mass="89833">MNGHQPLPLEAPYAQPSPLTAPRAQPPPSQIPTERLANTADDWARGSTASPAPPPAVTALQSDSGVPLYAHMQPNGQAGMPYGAPYANGPAPPQAPQAYLHPYPQQPSAQPVANPYGASPSYPYSGPSQQQQQPQQPYTAPPINAHSRPASFGQPPPPMTPVPNYGAPPPPPAPQGAGAYYSYPQQQAIAPPPQPQAFAPPPPLPQQPATYLDPNGGQVSRPPRGASMQPSDFAAMQGGMEAMRIGGPSPAPAMASTSLSRPNYYASPEDGPPFKLSVTPPDQAMLASMRETAVAGGGDMARKVAWAKQVLKFIERHQSAAGESSRITDPTLVRWTDEALNYILASASSPAPVPLALYLRGDLSSTGSFPSYRSKDTKASFRDFEAAANAGYHKAWFRIGRAYEDFGDVRRAVGAYEKGVEKADCGSTYRLAMAYLLGQIGVVADIPKALALLRRAADGADLDTPQPPYVLGMLLSGEFESPGVTLDKSQIPIDLDEAKWRVERAAYLNCGPAQYKMGYAYEYATLGCLFDPLLSVQYYALASQNNEVEADMALSKWYLCGSDGNFDKNEALAVTFAEKAAARQLPAAEFALGYFHEVGIGAPINLEKAKRWYERAASHGNSDAKGRLDALKRSSQAALSRTDHDSHVETKLVRKRTQAQARSDEQRERIAASKLKASLSGQPTPLRQSQGHAPPPINVAQAQNQYRPSSQQPLRQSTGSSYPSSTFRRQNTIRQVEAAARMNTGPPGTPNPARYPQGPPPPQQPQQHPSGPRPLSYQLTDAPPSNTPQARRPSPQSAGRPQAIQMQAKPAPQQKPATFAEMGITTQKAKNSDCAVIM</sequence>
<dbReference type="OrthoDB" id="272077at2759"/>
<feature type="compositionally biased region" description="Basic and acidic residues" evidence="2">
    <location>
        <begin position="641"/>
        <end position="652"/>
    </location>
</feature>
<dbReference type="SMART" id="SM00671">
    <property type="entry name" value="SEL1"/>
    <property type="match status" value="6"/>
</dbReference>
<dbReference type="SUPFAM" id="SSF81901">
    <property type="entry name" value="HCP-like"/>
    <property type="match status" value="1"/>
</dbReference>
<protein>
    <submittedName>
        <fullName evidence="3">Uncharacterized protein</fullName>
    </submittedName>
</protein>
<feature type="compositionally biased region" description="Low complexity" evidence="2">
    <location>
        <begin position="175"/>
        <end position="189"/>
    </location>
</feature>
<feature type="region of interest" description="Disordered" evidence="2">
    <location>
        <begin position="618"/>
        <end position="729"/>
    </location>
</feature>
<keyword evidence="4" id="KW-1185">Reference proteome</keyword>
<feature type="compositionally biased region" description="Polar residues" evidence="2">
    <location>
        <begin position="777"/>
        <end position="799"/>
    </location>
</feature>
<feature type="compositionally biased region" description="Basic and acidic residues" evidence="2">
    <location>
        <begin position="618"/>
        <end position="632"/>
    </location>
</feature>
<feature type="region of interest" description="Disordered" evidence="2">
    <location>
        <begin position="741"/>
        <end position="816"/>
    </location>
</feature>
<feature type="compositionally biased region" description="Polar residues" evidence="2">
    <location>
        <begin position="679"/>
        <end position="691"/>
    </location>
</feature>
<feature type="compositionally biased region" description="Low complexity" evidence="2">
    <location>
        <begin position="801"/>
        <end position="816"/>
    </location>
</feature>
<comment type="caution">
    <text evidence="3">The sequence shown here is derived from an EMBL/GenBank/DDBJ whole genome shotgun (WGS) entry which is preliminary data.</text>
</comment>
<evidence type="ECO:0000313" key="3">
    <source>
        <dbReference type="EMBL" id="POY74801.1"/>
    </source>
</evidence>
<feature type="compositionally biased region" description="Low complexity" evidence="2">
    <location>
        <begin position="115"/>
        <end position="142"/>
    </location>
</feature>
<evidence type="ECO:0000313" key="4">
    <source>
        <dbReference type="Proteomes" id="UP000237144"/>
    </source>
</evidence>
<dbReference type="Pfam" id="PF08238">
    <property type="entry name" value="Sel1"/>
    <property type="match status" value="4"/>
</dbReference>
<accession>A0A2S5BDI1</accession>
<keyword evidence="1" id="KW-0677">Repeat</keyword>
<evidence type="ECO:0000256" key="2">
    <source>
        <dbReference type="SAM" id="MobiDB-lite"/>
    </source>
</evidence>
<dbReference type="InterPro" id="IPR011990">
    <property type="entry name" value="TPR-like_helical_dom_sf"/>
</dbReference>
<dbReference type="InterPro" id="IPR006597">
    <property type="entry name" value="Sel1-like"/>
</dbReference>
<dbReference type="PANTHER" id="PTHR46430:SF2">
    <property type="entry name" value="CHITIN SYNTHASE REGULATORY FACTOR 4"/>
    <property type="match status" value="1"/>
</dbReference>
<feature type="region of interest" description="Disordered" evidence="2">
    <location>
        <begin position="1"/>
        <end position="207"/>
    </location>
</feature>
<feature type="compositionally biased region" description="Polar residues" evidence="2">
    <location>
        <begin position="700"/>
        <end position="729"/>
    </location>
</feature>
<reference evidence="3 4" key="1">
    <citation type="journal article" date="2018" name="Front. Microbiol.">
        <title>Prospects for Fungal Bioremediation of Acidic Radioactive Waste Sites: Characterization and Genome Sequence of Rhodotorula taiwanensis MD1149.</title>
        <authorList>
            <person name="Tkavc R."/>
            <person name="Matrosova V.Y."/>
            <person name="Grichenko O.E."/>
            <person name="Gostincar C."/>
            <person name="Volpe R.P."/>
            <person name="Klimenkova P."/>
            <person name="Gaidamakova E.K."/>
            <person name="Zhou C.E."/>
            <person name="Stewart B.J."/>
            <person name="Lyman M.G."/>
            <person name="Malfatti S.A."/>
            <person name="Rubinfeld B."/>
            <person name="Courtot M."/>
            <person name="Singh J."/>
            <person name="Dalgard C.L."/>
            <person name="Hamilton T."/>
            <person name="Frey K.G."/>
            <person name="Gunde-Cimerman N."/>
            <person name="Dugan L."/>
            <person name="Daly M.J."/>
        </authorList>
    </citation>
    <scope>NUCLEOTIDE SEQUENCE [LARGE SCALE GENOMIC DNA]</scope>
    <source>
        <strain evidence="3 4">MD1149</strain>
    </source>
</reference>
<feature type="compositionally biased region" description="Low complexity" evidence="2">
    <location>
        <begin position="78"/>
        <end position="89"/>
    </location>
</feature>
<feature type="compositionally biased region" description="Low complexity" evidence="2">
    <location>
        <begin position="96"/>
        <end position="107"/>
    </location>
</feature>
<proteinExistence type="predicted"/>
<evidence type="ECO:0000256" key="1">
    <source>
        <dbReference type="ARBA" id="ARBA00022737"/>
    </source>
</evidence>
<dbReference type="InterPro" id="IPR051726">
    <property type="entry name" value="Chitin_Synth_Reg"/>
</dbReference>
<feature type="compositionally biased region" description="Pro residues" evidence="2">
    <location>
        <begin position="190"/>
        <end position="206"/>
    </location>
</feature>
<dbReference type="EMBL" id="PJQD01000021">
    <property type="protein sequence ID" value="POY74801.1"/>
    <property type="molecule type" value="Genomic_DNA"/>
</dbReference>
<dbReference type="STRING" id="741276.A0A2S5BDI1"/>
<dbReference type="Gene3D" id="1.25.40.10">
    <property type="entry name" value="Tetratricopeptide repeat domain"/>
    <property type="match status" value="1"/>
</dbReference>
<organism evidence="3 4">
    <name type="scientific">Rhodotorula taiwanensis</name>
    <dbReference type="NCBI Taxonomy" id="741276"/>
    <lineage>
        <taxon>Eukaryota</taxon>
        <taxon>Fungi</taxon>
        <taxon>Dikarya</taxon>
        <taxon>Basidiomycota</taxon>
        <taxon>Pucciniomycotina</taxon>
        <taxon>Microbotryomycetes</taxon>
        <taxon>Sporidiobolales</taxon>
        <taxon>Sporidiobolaceae</taxon>
        <taxon>Rhodotorula</taxon>
    </lineage>
</organism>
<feature type="compositionally biased region" description="Basic and acidic residues" evidence="2">
    <location>
        <begin position="662"/>
        <end position="671"/>
    </location>
</feature>
<dbReference type="AlphaFoldDB" id="A0A2S5BDI1"/>
<feature type="compositionally biased region" description="Low complexity" evidence="2">
    <location>
        <begin position="765"/>
        <end position="774"/>
    </location>
</feature>
<feature type="compositionally biased region" description="Pro residues" evidence="2">
    <location>
        <begin position="154"/>
        <end position="174"/>
    </location>
</feature>
<gene>
    <name evidence="3" type="ORF">BMF94_2074</name>
</gene>
<dbReference type="Proteomes" id="UP000237144">
    <property type="component" value="Unassembled WGS sequence"/>
</dbReference>
<name>A0A2S5BDI1_9BASI</name>